<evidence type="ECO:0000256" key="1">
    <source>
        <dbReference type="ARBA" id="ARBA00001966"/>
    </source>
</evidence>
<feature type="domain" description="Radical SAM core" evidence="7">
    <location>
        <begin position="92"/>
        <end position="321"/>
    </location>
</feature>
<evidence type="ECO:0000256" key="5">
    <source>
        <dbReference type="ARBA" id="ARBA00023014"/>
    </source>
</evidence>
<keyword evidence="3" id="KW-0479">Metal-binding</keyword>
<dbReference type="NCBIfam" id="TIGR03978">
    <property type="entry name" value="rSAM_paired_1"/>
    <property type="match status" value="1"/>
</dbReference>
<dbReference type="InterPro" id="IPR023867">
    <property type="entry name" value="Sulphatase_maturase_rSAM"/>
</dbReference>
<keyword evidence="4" id="KW-0408">Iron</keyword>
<evidence type="ECO:0000313" key="8">
    <source>
        <dbReference type="EMBL" id="MEN2986886.1"/>
    </source>
</evidence>
<evidence type="ECO:0000256" key="3">
    <source>
        <dbReference type="ARBA" id="ARBA00022723"/>
    </source>
</evidence>
<gene>
    <name evidence="8" type="primary">hxsB</name>
    <name evidence="8" type="ORF">WG926_01125</name>
</gene>
<dbReference type="RefSeq" id="WP_345930973.1">
    <property type="nucleotide sequence ID" value="NZ_JBBKTV010000001.1"/>
</dbReference>
<accession>A0ABU9YDT0</accession>
<dbReference type="Proteomes" id="UP001413721">
    <property type="component" value="Unassembled WGS sequence"/>
</dbReference>
<comment type="similarity">
    <text evidence="6">Belongs to the radical SAM superfamily. Anaerobic sulfatase-maturating enzyme family.</text>
</comment>
<evidence type="ECO:0000256" key="6">
    <source>
        <dbReference type="ARBA" id="ARBA00023601"/>
    </source>
</evidence>
<dbReference type="EMBL" id="JBBKTW010000001">
    <property type="protein sequence ID" value="MEN2986886.1"/>
    <property type="molecule type" value="Genomic_DNA"/>
</dbReference>
<dbReference type="SFLD" id="SFLDG01067">
    <property type="entry name" value="SPASM/twitch_domain_containing"/>
    <property type="match status" value="1"/>
</dbReference>
<dbReference type="SFLD" id="SFLDG01384">
    <property type="entry name" value="thioether_bond_formation_requi"/>
    <property type="match status" value="1"/>
</dbReference>
<dbReference type="PANTHER" id="PTHR43273:SF3">
    <property type="entry name" value="ANAEROBIC SULFATASE-MATURATING ENZYME HOMOLOG ASLB-RELATED"/>
    <property type="match status" value="1"/>
</dbReference>
<evidence type="ECO:0000259" key="7">
    <source>
        <dbReference type="PROSITE" id="PS51918"/>
    </source>
</evidence>
<evidence type="ECO:0000256" key="4">
    <source>
        <dbReference type="ARBA" id="ARBA00023004"/>
    </source>
</evidence>
<dbReference type="CDD" id="cd01335">
    <property type="entry name" value="Radical_SAM"/>
    <property type="match status" value="1"/>
</dbReference>
<proteinExistence type="inferred from homology"/>
<dbReference type="PANTHER" id="PTHR43273">
    <property type="entry name" value="ANAEROBIC SULFATASE-MATURATING ENZYME HOMOLOG ASLB-RELATED"/>
    <property type="match status" value="1"/>
</dbReference>
<dbReference type="PROSITE" id="PS51918">
    <property type="entry name" value="RADICAL_SAM"/>
    <property type="match status" value="1"/>
</dbReference>
<dbReference type="SFLD" id="SFLDG01386">
    <property type="entry name" value="main_SPASM_domain-containing"/>
    <property type="match status" value="1"/>
</dbReference>
<sequence length="492" mass="53306">MTVVGLEPSLRLMPFRFERLAEPPGQVLLTQDGGDFIMLDTLAFTQVITSPDGLESGLRDDLLARGFLCHDGDQTAARITAAQLATRKRFIGEGPSLHICVVTLRCDHACTYCQVSRRGPSAAGFDMSEITARAAVRRIFESRAPALTIEFQGGEPALAFDRVRQITSDARARAKADGRIVQFSMVSTLQRLDDDMLGFCRDHEIALSTSIDGPAALHDRHRQRPAGGAFEATLQALDRARKFVGADGIAAIATITGDSINHPEEVVDTYVEAGFRSIFVRPVAPYGFARRHAGLAPSTQDFIAFYRRALDRCIAHSLAGRPIEEAYAAILLTHILTPFGGNYVDLRSPAGAGLGVLVYDHDGGVYVSDEARMLAATGDRRLRIGDVGMCMDQLMESQTIPALLASGLAESLPGCWSCAFQPYCGNDPVHHLATCGDPVGHRAFSDHCARHKALFKMLFAHIAAGDPAINRVFSSWIGRQTLADISGTVRLD</sequence>
<organism evidence="8 9">
    <name type="scientific">Tistrella arctica</name>
    <dbReference type="NCBI Taxonomy" id="3133430"/>
    <lineage>
        <taxon>Bacteria</taxon>
        <taxon>Pseudomonadati</taxon>
        <taxon>Pseudomonadota</taxon>
        <taxon>Alphaproteobacteria</taxon>
        <taxon>Geminicoccales</taxon>
        <taxon>Geminicoccaceae</taxon>
        <taxon>Tistrella</taxon>
    </lineage>
</organism>
<evidence type="ECO:0000256" key="2">
    <source>
        <dbReference type="ARBA" id="ARBA00022691"/>
    </source>
</evidence>
<comment type="caution">
    <text evidence="8">The sequence shown here is derived from an EMBL/GenBank/DDBJ whole genome shotgun (WGS) entry which is preliminary data.</text>
</comment>
<dbReference type="InterPro" id="IPR013785">
    <property type="entry name" value="Aldolase_TIM"/>
</dbReference>
<keyword evidence="2" id="KW-0949">S-adenosyl-L-methionine</keyword>
<evidence type="ECO:0000313" key="9">
    <source>
        <dbReference type="Proteomes" id="UP001413721"/>
    </source>
</evidence>
<dbReference type="Pfam" id="PF04055">
    <property type="entry name" value="Radical_SAM"/>
    <property type="match status" value="1"/>
</dbReference>
<keyword evidence="5" id="KW-0411">Iron-sulfur</keyword>
<name>A0ABU9YDT0_9PROT</name>
<dbReference type="SFLD" id="SFLDS00029">
    <property type="entry name" value="Radical_SAM"/>
    <property type="match status" value="1"/>
</dbReference>
<dbReference type="InterPro" id="IPR007197">
    <property type="entry name" value="rSAM"/>
</dbReference>
<dbReference type="InterPro" id="IPR024023">
    <property type="entry name" value="rSAM_paired_HxsB"/>
</dbReference>
<comment type="cofactor">
    <cofactor evidence="1">
        <name>[4Fe-4S] cluster</name>
        <dbReference type="ChEBI" id="CHEBI:49883"/>
    </cofactor>
</comment>
<dbReference type="SUPFAM" id="SSF102114">
    <property type="entry name" value="Radical SAM enzymes"/>
    <property type="match status" value="1"/>
</dbReference>
<reference evidence="8 9" key="1">
    <citation type="submission" date="2024-03" db="EMBL/GenBank/DDBJ databases">
        <title>High-quality draft genome sequencing of Tistrella sp. BH-R2-4.</title>
        <authorList>
            <person name="Dong C."/>
        </authorList>
    </citation>
    <scope>NUCLEOTIDE SEQUENCE [LARGE SCALE GENOMIC DNA]</scope>
    <source>
        <strain evidence="8 9">BH-R2-4</strain>
    </source>
</reference>
<dbReference type="Gene3D" id="3.20.20.70">
    <property type="entry name" value="Aldolase class I"/>
    <property type="match status" value="1"/>
</dbReference>
<dbReference type="InterPro" id="IPR058240">
    <property type="entry name" value="rSAM_sf"/>
</dbReference>
<keyword evidence="9" id="KW-1185">Reference proteome</keyword>
<protein>
    <submittedName>
        <fullName evidence="8">His-Xaa-Ser system radical SAM maturase HxsB</fullName>
    </submittedName>
</protein>